<dbReference type="InterPro" id="IPR029063">
    <property type="entry name" value="SAM-dependent_MTases_sf"/>
</dbReference>
<evidence type="ECO:0000313" key="2">
    <source>
        <dbReference type="EMBL" id="MFD1684105.1"/>
    </source>
</evidence>
<evidence type="ECO:0000313" key="3">
    <source>
        <dbReference type="Proteomes" id="UP001597092"/>
    </source>
</evidence>
<dbReference type="AlphaFoldDB" id="A0ABD6DRV9"/>
<dbReference type="InterPro" id="IPR005353">
    <property type="entry name" value="UPF0146"/>
</dbReference>
<evidence type="ECO:0000256" key="1">
    <source>
        <dbReference type="ARBA" id="ARBA00006969"/>
    </source>
</evidence>
<reference evidence="2 3" key="1">
    <citation type="journal article" date="2019" name="Int. J. Syst. Evol. Microbiol.">
        <title>The Global Catalogue of Microorganisms (GCM) 10K type strain sequencing project: providing services to taxonomists for standard genome sequencing and annotation.</title>
        <authorList>
            <consortium name="The Broad Institute Genomics Platform"/>
            <consortium name="The Broad Institute Genome Sequencing Center for Infectious Disease"/>
            <person name="Wu L."/>
            <person name="Ma J."/>
        </authorList>
    </citation>
    <scope>NUCLEOTIDE SEQUENCE [LARGE SCALE GENOMIC DNA]</scope>
    <source>
        <strain evidence="2 3">CGMCC 1.10387</strain>
    </source>
</reference>
<organism evidence="2 3">
    <name type="scientific">Halobellus litoreus</name>
    <dbReference type="NCBI Taxonomy" id="755310"/>
    <lineage>
        <taxon>Archaea</taxon>
        <taxon>Methanobacteriati</taxon>
        <taxon>Methanobacteriota</taxon>
        <taxon>Stenosarchaea group</taxon>
        <taxon>Halobacteria</taxon>
        <taxon>Halobacteriales</taxon>
        <taxon>Haloferacaceae</taxon>
        <taxon>Halobellus</taxon>
    </lineage>
</organism>
<sequence>METRRNTALVARFSAYETAVEIGIGRRPGVAASLADAGVAVAATDVADGDDVEVPAAVSFVRDDVVEAAARDDPGDPYDADLVYALNLPPELHRPALDVAEAVDADFAFTTLGYDAPAVPCGTEAIPGGETLYVAREEERNSTA</sequence>
<dbReference type="RefSeq" id="WP_256308393.1">
    <property type="nucleotide sequence ID" value="NZ_JANHAW010000002.1"/>
</dbReference>
<proteinExistence type="inferred from homology"/>
<name>A0ABD6DRV9_9EURY</name>
<comment type="similarity">
    <text evidence="1">Belongs to the UPF0146 family.</text>
</comment>
<dbReference type="Gene3D" id="3.40.50.150">
    <property type="entry name" value="Vaccinia Virus protein VP39"/>
    <property type="match status" value="1"/>
</dbReference>
<dbReference type="EMBL" id="JBHUDP010000001">
    <property type="protein sequence ID" value="MFD1684105.1"/>
    <property type="molecule type" value="Genomic_DNA"/>
</dbReference>
<comment type="caution">
    <text evidence="2">The sequence shown here is derived from an EMBL/GenBank/DDBJ whole genome shotgun (WGS) entry which is preliminary data.</text>
</comment>
<dbReference type="Pfam" id="PF03686">
    <property type="entry name" value="UPF0146"/>
    <property type="match status" value="1"/>
</dbReference>
<gene>
    <name evidence="2" type="ORF">ACFSAS_00595</name>
</gene>
<dbReference type="Proteomes" id="UP001597092">
    <property type="component" value="Unassembled WGS sequence"/>
</dbReference>
<protein>
    <submittedName>
        <fullName evidence="2">UPF0146 family protein</fullName>
    </submittedName>
</protein>
<accession>A0ABD6DRV9</accession>
<keyword evidence="3" id="KW-1185">Reference proteome</keyword>